<dbReference type="EMBL" id="JADGJW010001234">
    <property type="protein sequence ID" value="KAJ3205092.1"/>
    <property type="molecule type" value="Genomic_DNA"/>
</dbReference>
<dbReference type="Proteomes" id="UP001211065">
    <property type="component" value="Unassembled WGS sequence"/>
</dbReference>
<feature type="compositionally biased region" description="Polar residues" evidence="1">
    <location>
        <begin position="1"/>
        <end position="13"/>
    </location>
</feature>
<reference evidence="3" key="1">
    <citation type="submission" date="2020-05" db="EMBL/GenBank/DDBJ databases">
        <title>Phylogenomic resolution of chytrid fungi.</title>
        <authorList>
            <person name="Stajich J.E."/>
            <person name="Amses K."/>
            <person name="Simmons R."/>
            <person name="Seto K."/>
            <person name="Myers J."/>
            <person name="Bonds A."/>
            <person name="Quandt C.A."/>
            <person name="Barry K."/>
            <person name="Liu P."/>
            <person name="Grigoriev I."/>
            <person name="Longcore J.E."/>
            <person name="James T.Y."/>
        </authorList>
    </citation>
    <scope>NUCLEOTIDE SEQUENCE</scope>
    <source>
        <strain evidence="3">JEL0476</strain>
    </source>
</reference>
<comment type="caution">
    <text evidence="3">The sequence shown here is derived from an EMBL/GenBank/DDBJ whole genome shotgun (WGS) entry which is preliminary data.</text>
</comment>
<organism evidence="3 4">
    <name type="scientific">Clydaea vesicula</name>
    <dbReference type="NCBI Taxonomy" id="447962"/>
    <lineage>
        <taxon>Eukaryota</taxon>
        <taxon>Fungi</taxon>
        <taxon>Fungi incertae sedis</taxon>
        <taxon>Chytridiomycota</taxon>
        <taxon>Chytridiomycota incertae sedis</taxon>
        <taxon>Chytridiomycetes</taxon>
        <taxon>Lobulomycetales</taxon>
        <taxon>Lobulomycetaceae</taxon>
        <taxon>Clydaea</taxon>
    </lineage>
</organism>
<feature type="region of interest" description="Disordered" evidence="1">
    <location>
        <begin position="1"/>
        <end position="29"/>
    </location>
</feature>
<protein>
    <submittedName>
        <fullName evidence="3">Uncharacterized protein</fullName>
    </submittedName>
</protein>
<dbReference type="AlphaFoldDB" id="A0AAD5TWT8"/>
<gene>
    <name evidence="3" type="ORF">HK099_000922</name>
</gene>
<accession>A0AAD5TWT8</accession>
<evidence type="ECO:0000256" key="1">
    <source>
        <dbReference type="SAM" id="MobiDB-lite"/>
    </source>
</evidence>
<name>A0AAD5TWT8_9FUNG</name>
<feature type="transmembrane region" description="Helical" evidence="2">
    <location>
        <begin position="189"/>
        <end position="213"/>
    </location>
</feature>
<evidence type="ECO:0000313" key="4">
    <source>
        <dbReference type="Proteomes" id="UP001211065"/>
    </source>
</evidence>
<feature type="non-terminal residue" evidence="3">
    <location>
        <position position="1"/>
    </location>
</feature>
<keyword evidence="2" id="KW-0812">Transmembrane</keyword>
<keyword evidence="4" id="KW-1185">Reference proteome</keyword>
<evidence type="ECO:0000256" key="2">
    <source>
        <dbReference type="SAM" id="Phobius"/>
    </source>
</evidence>
<sequence length="290" mass="32974">SSTISAALSNSLLKSPHLHSKRSSSKEKFQKDLKIRKDFIDKKIKNVEKLKKKKLKEGNSNDVKDSKVDNDLKKFDEKKFNVNEQKIESITPKKFLDVKKVNKHNLKPTLTKTRNIPTSTVNSFLSSTKVSSTITTAPSTSTNLTFSLPTTTSVMGTTNLSSQNNSNSSEPLPASTIALTSTTYPALSLSAFILMILIPSLFLFLLCFGFRFYKNLKKYNTNLEEQFLNSKRKKVSYKTSFDNDAKNFRKNFRFSQVIEEEEDSEVEMITALPMPVYLSEIFKDWDNSLM</sequence>
<keyword evidence="2" id="KW-0472">Membrane</keyword>
<keyword evidence="2" id="KW-1133">Transmembrane helix</keyword>
<proteinExistence type="predicted"/>
<evidence type="ECO:0000313" key="3">
    <source>
        <dbReference type="EMBL" id="KAJ3205092.1"/>
    </source>
</evidence>